<dbReference type="SUPFAM" id="SSF53850">
    <property type="entry name" value="Periplasmic binding protein-like II"/>
    <property type="match status" value="1"/>
</dbReference>
<gene>
    <name evidence="2" type="ORF">CfE428DRAFT_5151</name>
</gene>
<dbReference type="RefSeq" id="WP_006982472.1">
    <property type="nucleotide sequence ID" value="NZ_ABVL01000021.1"/>
</dbReference>
<dbReference type="EMBL" id="ABVL01000021">
    <property type="protein sequence ID" value="EDY17304.1"/>
    <property type="molecule type" value="Genomic_DNA"/>
</dbReference>
<dbReference type="Pfam" id="PF13416">
    <property type="entry name" value="SBP_bac_8"/>
    <property type="match status" value="1"/>
</dbReference>
<name>B4D8B1_9BACT</name>
<dbReference type="AlphaFoldDB" id="B4D8B1"/>
<dbReference type="InterPro" id="IPR006059">
    <property type="entry name" value="SBP"/>
</dbReference>
<protein>
    <submittedName>
        <fullName evidence="2">Extracellular solute-binding protein family 1</fullName>
    </submittedName>
</protein>
<comment type="caution">
    <text evidence="2">The sequence shown here is derived from an EMBL/GenBank/DDBJ whole genome shotgun (WGS) entry which is preliminary data.</text>
</comment>
<proteinExistence type="predicted"/>
<accession>B4D8B1</accession>
<reference evidence="2 3" key="1">
    <citation type="journal article" date="2011" name="J. Bacteriol.">
        <title>Genome sequence of Chthoniobacter flavus Ellin428, an aerobic heterotrophic soil bacterium.</title>
        <authorList>
            <person name="Kant R."/>
            <person name="van Passel M.W."/>
            <person name="Palva A."/>
            <person name="Lucas S."/>
            <person name="Lapidus A."/>
            <person name="Glavina Del Rio T."/>
            <person name="Dalin E."/>
            <person name="Tice H."/>
            <person name="Bruce D."/>
            <person name="Goodwin L."/>
            <person name="Pitluck S."/>
            <person name="Larimer F.W."/>
            <person name="Land M.L."/>
            <person name="Hauser L."/>
            <person name="Sangwan P."/>
            <person name="de Vos W.M."/>
            <person name="Janssen P.H."/>
            <person name="Smidt H."/>
        </authorList>
    </citation>
    <scope>NUCLEOTIDE SEQUENCE [LARGE SCALE GENOMIC DNA]</scope>
    <source>
        <strain evidence="2 3">Ellin428</strain>
    </source>
</reference>
<dbReference type="PIRSF" id="PIRSF002825">
    <property type="entry name" value="CfbpA"/>
    <property type="match status" value="1"/>
</dbReference>
<evidence type="ECO:0000313" key="3">
    <source>
        <dbReference type="Proteomes" id="UP000005824"/>
    </source>
</evidence>
<organism evidence="2 3">
    <name type="scientific">Chthoniobacter flavus Ellin428</name>
    <dbReference type="NCBI Taxonomy" id="497964"/>
    <lineage>
        <taxon>Bacteria</taxon>
        <taxon>Pseudomonadati</taxon>
        <taxon>Verrucomicrobiota</taxon>
        <taxon>Spartobacteria</taxon>
        <taxon>Chthoniobacterales</taxon>
        <taxon>Chthoniobacteraceae</taxon>
        <taxon>Chthoniobacter</taxon>
    </lineage>
</organism>
<sequence>MRNRVALIALVAVLVLGVCWWWRAAHRGELVVYCAHDAIYAEKILHDFEKRTGIPLAIRFDTEATKSLGLTELILREKDAPRCDVFWNNELLGMLDLQERGLLQPYEGPGYARIPAAFKAADGSWAGFAARLRVVIYNTAKIGTTPPNITGLLPDSDLSRVAIAKPLYGTTLTHYTLLWHLWGGDKLKTWHADWRRCGVKEVDGNAAVKDAVAEGACYAGFSDTDDFFEAKDDGKPVAMAPVRLDDGRTICIPNTVAIIRGAKHERAARQLVDFLLSEETELALANSRSRQIPLGPVPVEKLSPEVRELALAARDGESLSSLGAARKECLAWLKSIYAP</sequence>
<dbReference type="InterPro" id="IPR026045">
    <property type="entry name" value="Ferric-bd"/>
</dbReference>
<evidence type="ECO:0000313" key="2">
    <source>
        <dbReference type="EMBL" id="EDY17304.1"/>
    </source>
</evidence>
<dbReference type="InParanoid" id="B4D8B1"/>
<evidence type="ECO:0000256" key="1">
    <source>
        <dbReference type="ARBA" id="ARBA00022729"/>
    </source>
</evidence>
<dbReference type="Gene3D" id="3.40.190.10">
    <property type="entry name" value="Periplasmic binding protein-like II"/>
    <property type="match status" value="2"/>
</dbReference>
<dbReference type="STRING" id="497964.CfE428DRAFT_5151"/>
<keyword evidence="3" id="KW-1185">Reference proteome</keyword>
<keyword evidence="1" id="KW-0732">Signal</keyword>
<dbReference type="eggNOG" id="COG1840">
    <property type="taxonomic scope" value="Bacteria"/>
</dbReference>
<dbReference type="PANTHER" id="PTHR30006">
    <property type="entry name" value="THIAMINE-BINDING PERIPLASMIC PROTEIN-RELATED"/>
    <property type="match status" value="1"/>
</dbReference>
<dbReference type="PANTHER" id="PTHR30006:SF24">
    <property type="entry name" value="SLL0237 PROTEIN"/>
    <property type="match status" value="1"/>
</dbReference>
<dbReference type="Proteomes" id="UP000005824">
    <property type="component" value="Unassembled WGS sequence"/>
</dbReference>